<gene>
    <name evidence="10" type="ORF">BZG36_01356</name>
</gene>
<dbReference type="Pfam" id="PF02786">
    <property type="entry name" value="CPSase_L_D2"/>
    <property type="match status" value="1"/>
</dbReference>
<dbReference type="CDD" id="cd06850">
    <property type="entry name" value="biotinyl_domain"/>
    <property type="match status" value="1"/>
</dbReference>
<dbReference type="Proteomes" id="UP000242875">
    <property type="component" value="Unassembled WGS sequence"/>
</dbReference>
<evidence type="ECO:0000256" key="6">
    <source>
        <dbReference type="PROSITE-ProRule" id="PRU00409"/>
    </source>
</evidence>
<dbReference type="InterPro" id="IPR005482">
    <property type="entry name" value="Biotin_COase_C"/>
</dbReference>
<dbReference type="Pfam" id="PF02785">
    <property type="entry name" value="Biotin_carb_C"/>
    <property type="match status" value="1"/>
</dbReference>
<dbReference type="Pfam" id="PF00289">
    <property type="entry name" value="Biotin_carb_N"/>
    <property type="match status" value="1"/>
</dbReference>
<keyword evidence="11" id="KW-1185">Reference proteome</keyword>
<evidence type="ECO:0000313" key="10">
    <source>
        <dbReference type="EMBL" id="OZJ05101.1"/>
    </source>
</evidence>
<accession>A0A261Y3C1</accession>
<comment type="caution">
    <text evidence="10">The sequence shown here is derived from an EMBL/GenBank/DDBJ whole genome shotgun (WGS) entry which is preliminary data.</text>
</comment>
<evidence type="ECO:0000256" key="1">
    <source>
        <dbReference type="ARBA" id="ARBA00001953"/>
    </source>
</evidence>
<dbReference type="InterPro" id="IPR050856">
    <property type="entry name" value="Biotin_carboxylase_complex"/>
</dbReference>
<dbReference type="FunFam" id="3.30.1490.20:FF:000003">
    <property type="entry name" value="acetyl-CoA carboxylase isoform X1"/>
    <property type="match status" value="1"/>
</dbReference>
<dbReference type="Gene3D" id="3.30.470.20">
    <property type="entry name" value="ATP-grasp fold, B domain"/>
    <property type="match status" value="1"/>
</dbReference>
<dbReference type="InterPro" id="IPR000089">
    <property type="entry name" value="Biotin_lipoyl"/>
</dbReference>
<dbReference type="InterPro" id="IPR011054">
    <property type="entry name" value="Rudment_hybrid_motif"/>
</dbReference>
<dbReference type="EMBL" id="MVBO01000022">
    <property type="protein sequence ID" value="OZJ05101.1"/>
    <property type="molecule type" value="Genomic_DNA"/>
</dbReference>
<feature type="domain" description="ATP-grasp" evidence="8">
    <location>
        <begin position="99"/>
        <end position="299"/>
    </location>
</feature>
<dbReference type="Gene3D" id="2.40.50.100">
    <property type="match status" value="1"/>
</dbReference>
<comment type="cofactor">
    <cofactor evidence="1">
        <name>biotin</name>
        <dbReference type="ChEBI" id="CHEBI:57586"/>
    </cofactor>
</comment>
<evidence type="ECO:0008006" key="12">
    <source>
        <dbReference type="Google" id="ProtNLM"/>
    </source>
</evidence>
<evidence type="ECO:0000256" key="4">
    <source>
        <dbReference type="ARBA" id="ARBA00022840"/>
    </source>
</evidence>
<dbReference type="InterPro" id="IPR011764">
    <property type="entry name" value="Biotin_carboxylation_dom"/>
</dbReference>
<dbReference type="PROSITE" id="PS00866">
    <property type="entry name" value="CPSASE_1"/>
    <property type="match status" value="1"/>
</dbReference>
<dbReference type="InterPro" id="IPR011761">
    <property type="entry name" value="ATP-grasp"/>
</dbReference>
<sequence>MKQPGLTCAPFTSSDAAALFVKQADEAVHIGPSPASESYLVGQKIIDAAIRTGADAIHPGYGFLSENAEFASAVRQAGLIFIGPSAESIQAIGDKIGAKELLSAKLPQVPLIPGYNGADQSLDRLVSEAKRIQFPVLLKASAGGGGKGMRIVREAKALQEQIETAQSESLRAFGSDRLLIERYFESVRHVEIQIMGDQHGHVVALGERDCSVQRRHQKVIEETPSPGLLPDTRQKMNAAAAGIGSLLGYEGAGTVEFILDTKTQEFYFLEVNTRLQVEHPITEETFGLDLVRLQIFVAQGYSLEEIYPGLDSIQPKGHAIEARIYAEDPDNDFLPCTGTICKWIMVGGQAVSDGGIRVGEGNGIRIRYDTGIEDDSQISIYYDPMIAKLTVWAPTRLQAVAHLERALGDTVLLGLTTNQRFLVNVLRSDAFRRGEYDTGYIEATKEHLLYLPAEITQSAISSLAAVHGGVHHKASKVPSPSLQETVIPALLFRWVHHEQQRTTLKHLPFSWRYIRYKLPKTEFAVNLDTTGDAQTCAVEYEELPVTHGTRKNGDFSGRKFRMWMHVQDKDKGAPIEVILGMVDFDAHEERVTGRIRCDIGGIQRTYHVHQERLPTTDEVVSFVYHREWARQIRMVRVERLKVRAAGLADGGDDVSPYTSPMPCKILKILVPSGSKVQKDQPLLTLESMKTEVKVYSRHEGIVDIRVSEGDLVEAGVEMCRVKS</sequence>
<protein>
    <recommendedName>
        <fullName evidence="12">Methylcrotonoyl-CoA carboxylase subunit alpha, mitochondrial</fullName>
    </recommendedName>
</protein>
<dbReference type="SUPFAM" id="SSF51230">
    <property type="entry name" value="Single hybrid motif"/>
    <property type="match status" value="1"/>
</dbReference>
<dbReference type="GO" id="GO:0016874">
    <property type="term" value="F:ligase activity"/>
    <property type="evidence" value="ECO:0007669"/>
    <property type="project" value="UniProtKB-KW"/>
</dbReference>
<evidence type="ECO:0000256" key="2">
    <source>
        <dbReference type="ARBA" id="ARBA00022598"/>
    </source>
</evidence>
<evidence type="ECO:0000259" key="9">
    <source>
        <dbReference type="PROSITE" id="PS50979"/>
    </source>
</evidence>
<dbReference type="InterPro" id="IPR005479">
    <property type="entry name" value="CPAse_ATP-bd"/>
</dbReference>
<dbReference type="OrthoDB" id="196847at2759"/>
<dbReference type="InterPro" id="IPR016185">
    <property type="entry name" value="PreATP-grasp_dom_sf"/>
</dbReference>
<dbReference type="InterPro" id="IPR011053">
    <property type="entry name" value="Single_hybrid_motif"/>
</dbReference>
<evidence type="ECO:0000256" key="3">
    <source>
        <dbReference type="ARBA" id="ARBA00022741"/>
    </source>
</evidence>
<name>A0A261Y3C1_9FUNG</name>
<evidence type="ECO:0000256" key="5">
    <source>
        <dbReference type="ARBA" id="ARBA00023267"/>
    </source>
</evidence>
<evidence type="ECO:0000259" key="7">
    <source>
        <dbReference type="PROSITE" id="PS50968"/>
    </source>
</evidence>
<evidence type="ECO:0000259" key="8">
    <source>
        <dbReference type="PROSITE" id="PS50975"/>
    </source>
</evidence>
<feature type="domain" description="Biotin carboxylation" evidence="9">
    <location>
        <begin position="1"/>
        <end position="446"/>
    </location>
</feature>
<organism evidence="10 11">
    <name type="scientific">Bifiguratus adelaidae</name>
    <dbReference type="NCBI Taxonomy" id="1938954"/>
    <lineage>
        <taxon>Eukaryota</taxon>
        <taxon>Fungi</taxon>
        <taxon>Fungi incertae sedis</taxon>
        <taxon>Mucoromycota</taxon>
        <taxon>Mucoromycotina</taxon>
        <taxon>Endogonomycetes</taxon>
        <taxon>Endogonales</taxon>
        <taxon>Endogonales incertae sedis</taxon>
        <taxon>Bifiguratus</taxon>
    </lineage>
</organism>
<keyword evidence="5" id="KW-0092">Biotin</keyword>
<keyword evidence="2" id="KW-0436">Ligase</keyword>
<proteinExistence type="predicted"/>
<dbReference type="GO" id="GO:0046872">
    <property type="term" value="F:metal ion binding"/>
    <property type="evidence" value="ECO:0007669"/>
    <property type="project" value="InterPro"/>
</dbReference>
<keyword evidence="3 6" id="KW-0547">Nucleotide-binding</keyword>
<reference evidence="10 11" key="1">
    <citation type="journal article" date="2017" name="Mycologia">
        <title>Bifiguratus adelaidae, gen. et sp. nov., a new member of Mucoromycotina in endophytic and soil-dwelling habitats.</title>
        <authorList>
            <person name="Torres-Cruz T.J."/>
            <person name="Billingsley Tobias T.L."/>
            <person name="Almatruk M."/>
            <person name="Hesse C."/>
            <person name="Kuske C.R."/>
            <person name="Desiro A."/>
            <person name="Benucci G.M."/>
            <person name="Bonito G."/>
            <person name="Stajich J.E."/>
            <person name="Dunlap C."/>
            <person name="Arnold A.E."/>
            <person name="Porras-Alfaro A."/>
        </authorList>
    </citation>
    <scope>NUCLEOTIDE SEQUENCE [LARGE SCALE GENOMIC DNA]</scope>
    <source>
        <strain evidence="10 11">AZ0501</strain>
    </source>
</reference>
<keyword evidence="4 6" id="KW-0067">ATP-binding</keyword>
<dbReference type="GO" id="GO:0005524">
    <property type="term" value="F:ATP binding"/>
    <property type="evidence" value="ECO:0007669"/>
    <property type="project" value="UniProtKB-UniRule"/>
</dbReference>
<dbReference type="PROSITE" id="PS50979">
    <property type="entry name" value="BC"/>
    <property type="match status" value="1"/>
</dbReference>
<dbReference type="PANTHER" id="PTHR18866:SF127">
    <property type="match status" value="1"/>
</dbReference>
<dbReference type="PROSITE" id="PS50975">
    <property type="entry name" value="ATP_GRASP"/>
    <property type="match status" value="1"/>
</dbReference>
<dbReference type="SUPFAM" id="SSF52440">
    <property type="entry name" value="PreATP-grasp domain"/>
    <property type="match status" value="1"/>
</dbReference>
<dbReference type="SMART" id="SM00878">
    <property type="entry name" value="Biotin_carb_C"/>
    <property type="match status" value="1"/>
</dbReference>
<evidence type="ECO:0000313" key="11">
    <source>
        <dbReference type="Proteomes" id="UP000242875"/>
    </source>
</evidence>
<dbReference type="PANTHER" id="PTHR18866">
    <property type="entry name" value="CARBOXYLASE:PYRUVATE/ACETYL-COA/PROPIONYL-COA CARBOXYLASE"/>
    <property type="match status" value="1"/>
</dbReference>
<dbReference type="SUPFAM" id="SSF51246">
    <property type="entry name" value="Rudiment single hybrid motif"/>
    <property type="match status" value="1"/>
</dbReference>
<dbReference type="PROSITE" id="PS50968">
    <property type="entry name" value="BIOTINYL_LIPOYL"/>
    <property type="match status" value="1"/>
</dbReference>
<dbReference type="PROSITE" id="PS00867">
    <property type="entry name" value="CPSASE_2"/>
    <property type="match status" value="1"/>
</dbReference>
<feature type="domain" description="Lipoyl-binding" evidence="7">
    <location>
        <begin position="647"/>
        <end position="722"/>
    </location>
</feature>
<dbReference type="Pfam" id="PF00364">
    <property type="entry name" value="Biotin_lipoyl"/>
    <property type="match status" value="1"/>
</dbReference>
<dbReference type="SUPFAM" id="SSF56059">
    <property type="entry name" value="Glutathione synthetase ATP-binding domain-like"/>
    <property type="match status" value="1"/>
</dbReference>
<dbReference type="InterPro" id="IPR005481">
    <property type="entry name" value="BC-like_N"/>
</dbReference>
<dbReference type="AlphaFoldDB" id="A0A261Y3C1"/>